<dbReference type="AlphaFoldDB" id="A0AAD7JZB9"/>
<comment type="caution">
    <text evidence="3">The sequence shown here is derived from an EMBL/GenBank/DDBJ whole genome shotgun (WGS) entry which is preliminary data.</text>
</comment>
<feature type="region of interest" description="Disordered" evidence="1">
    <location>
        <begin position="1"/>
        <end position="161"/>
    </location>
</feature>
<evidence type="ECO:0000313" key="3">
    <source>
        <dbReference type="EMBL" id="KAJ7774935.1"/>
    </source>
</evidence>
<feature type="region of interest" description="Disordered" evidence="1">
    <location>
        <begin position="202"/>
        <end position="227"/>
    </location>
</feature>
<feature type="compositionally biased region" description="Acidic residues" evidence="1">
    <location>
        <begin position="120"/>
        <end position="142"/>
    </location>
</feature>
<accession>A0AAD7JZB9</accession>
<reference evidence="3" key="1">
    <citation type="submission" date="2023-03" db="EMBL/GenBank/DDBJ databases">
        <title>Massive genome expansion in bonnet fungi (Mycena s.s.) driven by repeated elements and novel gene families across ecological guilds.</title>
        <authorList>
            <consortium name="Lawrence Berkeley National Laboratory"/>
            <person name="Harder C.B."/>
            <person name="Miyauchi S."/>
            <person name="Viragh M."/>
            <person name="Kuo A."/>
            <person name="Thoen E."/>
            <person name="Andreopoulos B."/>
            <person name="Lu D."/>
            <person name="Skrede I."/>
            <person name="Drula E."/>
            <person name="Henrissat B."/>
            <person name="Morin E."/>
            <person name="Kohler A."/>
            <person name="Barry K."/>
            <person name="LaButti K."/>
            <person name="Morin E."/>
            <person name="Salamov A."/>
            <person name="Lipzen A."/>
            <person name="Mereny Z."/>
            <person name="Hegedus B."/>
            <person name="Baldrian P."/>
            <person name="Stursova M."/>
            <person name="Weitz H."/>
            <person name="Taylor A."/>
            <person name="Grigoriev I.V."/>
            <person name="Nagy L.G."/>
            <person name="Martin F."/>
            <person name="Kauserud H."/>
        </authorList>
    </citation>
    <scope>NUCLEOTIDE SEQUENCE</scope>
    <source>
        <strain evidence="3">CBHHK182m</strain>
    </source>
</reference>
<keyword evidence="4" id="KW-1185">Reference proteome</keyword>
<protein>
    <recommendedName>
        <fullName evidence="2">GYF domain-containing protein</fullName>
    </recommendedName>
</protein>
<proteinExistence type="predicted"/>
<feature type="compositionally biased region" description="Low complexity" evidence="1">
    <location>
        <begin position="8"/>
        <end position="29"/>
    </location>
</feature>
<feature type="compositionally biased region" description="Acidic residues" evidence="1">
    <location>
        <begin position="66"/>
        <end position="75"/>
    </location>
</feature>
<dbReference type="Pfam" id="PF02213">
    <property type="entry name" value="GYF"/>
    <property type="match status" value="1"/>
</dbReference>
<dbReference type="PANTHER" id="PTHR13138:SF3">
    <property type="entry name" value="CD2 ANTIGEN CYTOPLASMIC TAIL-BINDING PROTEIN 2"/>
    <property type="match status" value="1"/>
</dbReference>
<feature type="compositionally biased region" description="Basic and acidic residues" evidence="1">
    <location>
        <begin position="207"/>
        <end position="227"/>
    </location>
</feature>
<dbReference type="GO" id="GO:0005682">
    <property type="term" value="C:U5 snRNP"/>
    <property type="evidence" value="ECO:0007669"/>
    <property type="project" value="InterPro"/>
</dbReference>
<dbReference type="InterPro" id="IPR003169">
    <property type="entry name" value="GYF"/>
</dbReference>
<organism evidence="3 4">
    <name type="scientific">Mycena metata</name>
    <dbReference type="NCBI Taxonomy" id="1033252"/>
    <lineage>
        <taxon>Eukaryota</taxon>
        <taxon>Fungi</taxon>
        <taxon>Dikarya</taxon>
        <taxon>Basidiomycota</taxon>
        <taxon>Agaricomycotina</taxon>
        <taxon>Agaricomycetes</taxon>
        <taxon>Agaricomycetidae</taxon>
        <taxon>Agaricales</taxon>
        <taxon>Marasmiineae</taxon>
        <taxon>Mycenaceae</taxon>
        <taxon>Mycena</taxon>
    </lineage>
</organism>
<dbReference type="SUPFAM" id="SSF55277">
    <property type="entry name" value="GYF domain"/>
    <property type="match status" value="1"/>
</dbReference>
<dbReference type="InterPro" id="IPR039905">
    <property type="entry name" value="CD2BP2/Lin1"/>
</dbReference>
<dbReference type="InterPro" id="IPR035445">
    <property type="entry name" value="GYF-like_dom_sf"/>
</dbReference>
<evidence type="ECO:0000259" key="2">
    <source>
        <dbReference type="PROSITE" id="PS50829"/>
    </source>
</evidence>
<dbReference type="PROSITE" id="PS50829">
    <property type="entry name" value="GYF"/>
    <property type="match status" value="1"/>
</dbReference>
<evidence type="ECO:0000313" key="4">
    <source>
        <dbReference type="Proteomes" id="UP001215598"/>
    </source>
</evidence>
<feature type="domain" description="GYF" evidence="2">
    <location>
        <begin position="335"/>
        <end position="395"/>
    </location>
</feature>
<feature type="compositionally biased region" description="Basic and acidic residues" evidence="1">
    <location>
        <begin position="98"/>
        <end position="118"/>
    </location>
</feature>
<sequence>MPPRTGQKRAAGSEAEAEASSSRAKAPPSKKTRFVDPSEDPATFAEDVESALEQPSRKGKVKNEGYDSDSSDDGEGVVLSRKKGGGEDDEDDDMFAAADDKKDDAPAKKKEEYLRLGDIEGQEFEDSDSGGDDDDEPEDEDDAERKKKAGMGFEMSSFNMRDEMEEGKFTEDGTYVKSFDPHGVHDRWIEGVDDREIKLARRRKKQQERQQRERIRAEEKEIEESGGKGALERELLAMLNKGETVLEALQRLGVEAKKSGKSNKKAGKLKADDAMNVDKPAVAAAPSAIERMTHLASTIMSLGDTDIYSKTYEELVRAVRSSGLVDASWVPPSNDKLYEYKWRGAGAGQPGEVFGPFGKDEMTSWYKASYFGSTGEKVEVRETGGQWSDWDDLLE</sequence>
<evidence type="ECO:0000256" key="1">
    <source>
        <dbReference type="SAM" id="MobiDB-lite"/>
    </source>
</evidence>
<dbReference type="PANTHER" id="PTHR13138">
    <property type="entry name" value="PROTEIN LIN1"/>
    <property type="match status" value="1"/>
</dbReference>
<dbReference type="Proteomes" id="UP001215598">
    <property type="component" value="Unassembled WGS sequence"/>
</dbReference>
<dbReference type="EMBL" id="JARKIB010000011">
    <property type="protein sequence ID" value="KAJ7774935.1"/>
    <property type="molecule type" value="Genomic_DNA"/>
</dbReference>
<gene>
    <name evidence="3" type="ORF">B0H16DRAFT_1362235</name>
</gene>
<name>A0AAD7JZB9_9AGAR</name>
<dbReference type="Gene3D" id="3.30.1490.40">
    <property type="match status" value="1"/>
</dbReference>